<protein>
    <submittedName>
        <fullName evidence="1">Uncharacterized protein</fullName>
    </submittedName>
</protein>
<dbReference type="AlphaFoldDB" id="A0A0A9UH69"/>
<sequence>MTPVYKTKLRQQTFIAVCLYILLKRYFSSR</sequence>
<evidence type="ECO:0000313" key="1">
    <source>
        <dbReference type="EMBL" id="JAD16904.1"/>
    </source>
</evidence>
<organism evidence="1">
    <name type="scientific">Arundo donax</name>
    <name type="common">Giant reed</name>
    <name type="synonym">Donax arundinaceus</name>
    <dbReference type="NCBI Taxonomy" id="35708"/>
    <lineage>
        <taxon>Eukaryota</taxon>
        <taxon>Viridiplantae</taxon>
        <taxon>Streptophyta</taxon>
        <taxon>Embryophyta</taxon>
        <taxon>Tracheophyta</taxon>
        <taxon>Spermatophyta</taxon>
        <taxon>Magnoliopsida</taxon>
        <taxon>Liliopsida</taxon>
        <taxon>Poales</taxon>
        <taxon>Poaceae</taxon>
        <taxon>PACMAD clade</taxon>
        <taxon>Arundinoideae</taxon>
        <taxon>Arundineae</taxon>
        <taxon>Arundo</taxon>
    </lineage>
</organism>
<accession>A0A0A9UH69</accession>
<dbReference type="EMBL" id="GBRH01280991">
    <property type="protein sequence ID" value="JAD16904.1"/>
    <property type="molecule type" value="Transcribed_RNA"/>
</dbReference>
<reference evidence="1" key="1">
    <citation type="submission" date="2014-09" db="EMBL/GenBank/DDBJ databases">
        <authorList>
            <person name="Magalhaes I.L.F."/>
            <person name="Oliveira U."/>
            <person name="Santos F.R."/>
            <person name="Vidigal T.H.D.A."/>
            <person name="Brescovit A.D."/>
            <person name="Santos A.J."/>
        </authorList>
    </citation>
    <scope>NUCLEOTIDE SEQUENCE</scope>
    <source>
        <tissue evidence="1">Shoot tissue taken approximately 20 cm above the soil surface</tissue>
    </source>
</reference>
<proteinExistence type="predicted"/>
<reference evidence="1" key="2">
    <citation type="journal article" date="2015" name="Data Brief">
        <title>Shoot transcriptome of the giant reed, Arundo donax.</title>
        <authorList>
            <person name="Barrero R.A."/>
            <person name="Guerrero F.D."/>
            <person name="Moolhuijzen P."/>
            <person name="Goolsby J.A."/>
            <person name="Tidwell J."/>
            <person name="Bellgard S.E."/>
            <person name="Bellgard M.I."/>
        </authorList>
    </citation>
    <scope>NUCLEOTIDE SEQUENCE</scope>
    <source>
        <tissue evidence="1">Shoot tissue taken approximately 20 cm above the soil surface</tissue>
    </source>
</reference>
<name>A0A0A9UH69_ARUDO</name>